<comment type="caution">
    <text evidence="2">The sequence shown here is derived from an EMBL/GenBank/DDBJ whole genome shotgun (WGS) entry which is preliminary data.</text>
</comment>
<dbReference type="RefSeq" id="WP_191181916.1">
    <property type="nucleotide sequence ID" value="NZ_JACXAJ010000001.1"/>
</dbReference>
<feature type="domain" description="MEDS" evidence="1">
    <location>
        <begin position="24"/>
        <end position="179"/>
    </location>
</feature>
<dbReference type="Proteomes" id="UP000625551">
    <property type="component" value="Unassembled WGS sequence"/>
</dbReference>
<sequence length="207" mass="23691">MDKHEDWQECNSETFWCEVGSCSHVVQLYENEEALLSMLEDFVVGGIMAEESVILIATSEHLHALEERLHNYGLHVSALKAATRYIPLDAQETLSKFMLDDRPDFNRFSAVITEQLDRVQATGRKLRAFGEMVAILWEQQNKSGTILLEQYWNELLENTAFPLFCAYPRNTFQADGNSELSAICHAHSKLIKHSEVSKFDLSYQDVT</sequence>
<gene>
    <name evidence="2" type="ORF">H9Q13_01120</name>
</gene>
<keyword evidence="3" id="KW-1185">Reference proteome</keyword>
<reference evidence="2 3" key="1">
    <citation type="submission" date="2020-09" db="EMBL/GenBank/DDBJ databases">
        <title>Genome sequencing and assembly of Pontibacter sp.</title>
        <authorList>
            <person name="Chhetri G."/>
        </authorList>
    </citation>
    <scope>NUCLEOTIDE SEQUENCE [LARGE SCALE GENOMIC DNA]</scope>
    <source>
        <strain evidence="2 3">JH31</strain>
    </source>
</reference>
<proteinExistence type="predicted"/>
<name>A0ABR7XBT7_9BACT</name>
<dbReference type="EMBL" id="JACXAJ010000001">
    <property type="protein sequence ID" value="MBD1395752.1"/>
    <property type="molecule type" value="Genomic_DNA"/>
</dbReference>
<evidence type="ECO:0000259" key="1">
    <source>
        <dbReference type="Pfam" id="PF14417"/>
    </source>
</evidence>
<evidence type="ECO:0000313" key="3">
    <source>
        <dbReference type="Proteomes" id="UP000625551"/>
    </source>
</evidence>
<organism evidence="2 3">
    <name type="scientific">Pontibacter aquaedesilientis</name>
    <dbReference type="NCBI Taxonomy" id="2766980"/>
    <lineage>
        <taxon>Bacteria</taxon>
        <taxon>Pseudomonadati</taxon>
        <taxon>Bacteroidota</taxon>
        <taxon>Cytophagia</taxon>
        <taxon>Cytophagales</taxon>
        <taxon>Hymenobacteraceae</taxon>
        <taxon>Pontibacter</taxon>
    </lineage>
</organism>
<accession>A0ABR7XBT7</accession>
<protein>
    <submittedName>
        <fullName evidence="2">MEDS domain-containing protein</fullName>
    </submittedName>
</protein>
<dbReference type="InterPro" id="IPR025847">
    <property type="entry name" value="MEDS_domain"/>
</dbReference>
<dbReference type="Pfam" id="PF14417">
    <property type="entry name" value="MEDS"/>
    <property type="match status" value="1"/>
</dbReference>
<evidence type="ECO:0000313" key="2">
    <source>
        <dbReference type="EMBL" id="MBD1395752.1"/>
    </source>
</evidence>